<keyword evidence="4 6" id="KW-0460">Magnesium</keyword>
<keyword evidence="2 6" id="KW-0479">Metal-binding</keyword>
<dbReference type="InterPro" id="IPR036691">
    <property type="entry name" value="Endo/exonu/phosph_ase_sf"/>
</dbReference>
<dbReference type="InterPro" id="IPR037493">
    <property type="entry name" value="ExoIII-like"/>
</dbReference>
<dbReference type="GO" id="GO:0046872">
    <property type="term" value="F:metal ion binding"/>
    <property type="evidence" value="ECO:0007669"/>
    <property type="project" value="UniProtKB-KW"/>
</dbReference>
<evidence type="ECO:0000256" key="3">
    <source>
        <dbReference type="ARBA" id="ARBA00022801"/>
    </source>
</evidence>
<protein>
    <submittedName>
        <fullName evidence="9">Exodeoxyribonuclease III Xth</fullName>
    </submittedName>
</protein>
<evidence type="ECO:0000256" key="4">
    <source>
        <dbReference type="ARBA" id="ARBA00022842"/>
    </source>
</evidence>
<comment type="cofactor">
    <cofactor evidence="6">
        <name>Mg(2+)</name>
        <dbReference type="ChEBI" id="CHEBI:18420"/>
    </cofactor>
    <cofactor evidence="6">
        <name>Mn(2+)</name>
        <dbReference type="ChEBI" id="CHEBI:29035"/>
    </cofactor>
    <text evidence="6">Probably binds two magnesium or manganese ions per subunit.</text>
</comment>
<dbReference type="Gene3D" id="3.60.10.10">
    <property type="entry name" value="Endonuclease/exonuclease/phosphatase"/>
    <property type="match status" value="1"/>
</dbReference>
<evidence type="ECO:0000313" key="9">
    <source>
        <dbReference type="EMBL" id="ABQ70133.1"/>
    </source>
</evidence>
<dbReference type="PANTHER" id="PTHR43250:SF2">
    <property type="entry name" value="EXODEOXYRIBONUCLEASE III"/>
    <property type="match status" value="1"/>
</dbReference>
<comment type="similarity">
    <text evidence="1">Belongs to the DNA repair enzymes AP/ExoA family.</text>
</comment>
<feature type="binding site" evidence="6">
    <location>
        <position position="174"/>
    </location>
    <ligand>
        <name>Mg(2+)</name>
        <dbReference type="ChEBI" id="CHEBI:18420"/>
        <label>1</label>
    </ligand>
</feature>
<feature type="binding site" evidence="6">
    <location>
        <position position="59"/>
    </location>
    <ligand>
        <name>Mg(2+)</name>
        <dbReference type="ChEBI" id="CHEBI:18420"/>
        <label>1</label>
    </ligand>
</feature>
<dbReference type="PROSITE" id="PS51435">
    <property type="entry name" value="AP_NUCLEASE_F1_4"/>
    <property type="match status" value="1"/>
</dbReference>
<evidence type="ECO:0000256" key="6">
    <source>
        <dbReference type="PIRSR" id="PIRSR604808-2"/>
    </source>
</evidence>
<feature type="site" description="Transition state stabilizer" evidence="7">
    <location>
        <position position="174"/>
    </location>
</feature>
<proteinExistence type="inferred from homology"/>
<feature type="site" description="Interaction with DNA substrate" evidence="7">
    <location>
        <position position="276"/>
    </location>
</feature>
<sequence length="285" mass="32856">MKGGGFFCPTSFRPARSLHRPPMAKLKIASWNINSVRARIDIVRQFLEEQQIDILCLQETKVRDDTFPFGMFRDLGYDHFEINGQPMHHGVAIISKLPLHDHGRHDWQDNGEARHVGVRLDCGIRLENVYVPAGGDIADREVNPKFGQKLDFLGRMIRWSEELREPTLLVGDFNIAPLECDVWSHKQLLDVVSHTPIEVETLGRLQASHDWVDLGRSFVPPPARLYTWWSYRAQDWAASDRGRRLDHMWASPEVAKLATNHYVCEPCRSWIRPSDHIPLITELDV</sequence>
<evidence type="ECO:0000256" key="2">
    <source>
        <dbReference type="ARBA" id="ARBA00022723"/>
    </source>
</evidence>
<gene>
    <name evidence="9" type="ordered locus">Swit_3788</name>
</gene>
<dbReference type="AlphaFoldDB" id="A0A9J9HEG4"/>
<feature type="binding site" evidence="6">
    <location>
        <position position="172"/>
    </location>
    <ligand>
        <name>Mg(2+)</name>
        <dbReference type="ChEBI" id="CHEBI:18420"/>
        <label>1</label>
    </ligand>
</feature>
<keyword evidence="6" id="KW-0464">Manganese</keyword>
<dbReference type="Pfam" id="PF03372">
    <property type="entry name" value="Exo_endo_phos"/>
    <property type="match status" value="1"/>
</dbReference>
<evidence type="ECO:0000259" key="8">
    <source>
        <dbReference type="Pfam" id="PF03372"/>
    </source>
</evidence>
<feature type="active site" description="Proton donor/acceptor" evidence="5">
    <location>
        <position position="172"/>
    </location>
</feature>
<organism evidence="9 10">
    <name type="scientific">Rhizorhabdus wittichii (strain DSM 6014 / CCUG 31198 / JCM 15750 / NBRC 105917 / EY 4224 / RW1)</name>
    <name type="common">Sphingomonas wittichii</name>
    <dbReference type="NCBI Taxonomy" id="392499"/>
    <lineage>
        <taxon>Bacteria</taxon>
        <taxon>Pseudomonadati</taxon>
        <taxon>Pseudomonadota</taxon>
        <taxon>Alphaproteobacteria</taxon>
        <taxon>Sphingomonadales</taxon>
        <taxon>Sphingomonadaceae</taxon>
        <taxon>Rhizorhabdus</taxon>
    </lineage>
</organism>
<evidence type="ECO:0000256" key="5">
    <source>
        <dbReference type="PIRSR" id="PIRSR604808-1"/>
    </source>
</evidence>
<name>A0A9J9HEG4_RHIWR</name>
<dbReference type="InterPro" id="IPR005135">
    <property type="entry name" value="Endo/exonuclease/phosphatase"/>
</dbReference>
<dbReference type="EMBL" id="CP000699">
    <property type="protein sequence ID" value="ABQ70133.1"/>
    <property type="molecule type" value="Genomic_DNA"/>
</dbReference>
<evidence type="ECO:0000256" key="1">
    <source>
        <dbReference type="ARBA" id="ARBA00007092"/>
    </source>
</evidence>
<dbReference type="GO" id="GO:0006281">
    <property type="term" value="P:DNA repair"/>
    <property type="evidence" value="ECO:0007669"/>
    <property type="project" value="InterPro"/>
</dbReference>
<dbReference type="CDD" id="cd09086">
    <property type="entry name" value="ExoIII-like_AP-endo"/>
    <property type="match status" value="1"/>
</dbReference>
<dbReference type="KEGG" id="swi:Swit_3788"/>
<dbReference type="NCBIfam" id="TIGR00633">
    <property type="entry name" value="xth"/>
    <property type="match status" value="1"/>
</dbReference>
<dbReference type="GO" id="GO:0008311">
    <property type="term" value="F:double-stranded DNA 3'-5' DNA exonuclease activity"/>
    <property type="evidence" value="ECO:0007669"/>
    <property type="project" value="InterPro"/>
</dbReference>
<feature type="domain" description="Endonuclease/exonuclease/phosphatase" evidence="8">
    <location>
        <begin position="29"/>
        <end position="276"/>
    </location>
</feature>
<reference evidence="9 10" key="1">
    <citation type="journal article" date="2010" name="J. Bacteriol.">
        <title>Genome sequence of the dioxin-mineralizing bacterium Sphingomonas wittichii RW1.</title>
        <authorList>
            <person name="Miller T.R."/>
            <person name="Delcher A.L."/>
            <person name="Salzberg S.L."/>
            <person name="Saunders E."/>
            <person name="Detter J.C."/>
            <person name="Halden R.U."/>
        </authorList>
    </citation>
    <scope>NUCLEOTIDE SEQUENCE [LARGE SCALE GENOMIC DNA]</scope>
    <source>
        <strain evidence="10">DSM 6014 / CCUG 31198 / JCM 15750 / NBRC 105917 / EY 4224 / RW1</strain>
    </source>
</reference>
<feature type="binding site" evidence="6">
    <location>
        <position position="275"/>
    </location>
    <ligand>
        <name>Mg(2+)</name>
        <dbReference type="ChEBI" id="CHEBI:18420"/>
        <label>1</label>
    </ligand>
</feature>
<keyword evidence="3" id="KW-0378">Hydrolase</keyword>
<feature type="active site" evidence="5">
    <location>
        <position position="130"/>
    </location>
</feature>
<dbReference type="SUPFAM" id="SSF56219">
    <property type="entry name" value="DNase I-like"/>
    <property type="match status" value="1"/>
</dbReference>
<feature type="active site" description="Proton acceptor" evidence="5">
    <location>
        <position position="276"/>
    </location>
</feature>
<feature type="binding site" evidence="6">
    <location>
        <position position="276"/>
    </location>
    <ligand>
        <name>Mg(2+)</name>
        <dbReference type="ChEBI" id="CHEBI:18420"/>
        <label>1</label>
    </ligand>
</feature>
<keyword evidence="10" id="KW-1185">Reference proteome</keyword>
<evidence type="ECO:0000256" key="7">
    <source>
        <dbReference type="PIRSR" id="PIRSR604808-3"/>
    </source>
</evidence>
<dbReference type="PANTHER" id="PTHR43250">
    <property type="entry name" value="EXODEOXYRIBONUCLEASE III"/>
    <property type="match status" value="1"/>
</dbReference>
<dbReference type="InterPro" id="IPR004808">
    <property type="entry name" value="AP_endonuc_1"/>
</dbReference>
<feature type="site" description="Important for catalytic activity" evidence="7">
    <location>
        <position position="246"/>
    </location>
</feature>
<feature type="binding site" evidence="6">
    <location>
        <position position="32"/>
    </location>
    <ligand>
        <name>Mg(2+)</name>
        <dbReference type="ChEBI" id="CHEBI:18420"/>
        <label>1</label>
    </ligand>
</feature>
<evidence type="ECO:0000313" key="10">
    <source>
        <dbReference type="Proteomes" id="UP000001989"/>
    </source>
</evidence>
<dbReference type="Proteomes" id="UP000001989">
    <property type="component" value="Chromosome"/>
</dbReference>
<accession>A0A9J9HEG4</accession>